<dbReference type="OrthoDB" id="573320at2"/>
<proteinExistence type="predicted"/>
<keyword evidence="3" id="KW-1185">Reference proteome</keyword>
<accession>A0A0C1NDZ9</accession>
<gene>
    <name evidence="2" type="ORF">DA73_0221360</name>
    <name evidence="1" type="ORF">DA73_0400017180</name>
</gene>
<evidence type="ECO:0000313" key="2">
    <source>
        <dbReference type="EMBL" id="KIE10981.1"/>
    </source>
</evidence>
<evidence type="ECO:0000313" key="1">
    <source>
        <dbReference type="EMBL" id="KAF3887024.1"/>
    </source>
</evidence>
<dbReference type="AlphaFoldDB" id="A0A0C1NDZ9"/>
<dbReference type="RefSeq" id="WP_038083828.1">
    <property type="nucleotide sequence ID" value="NZ_JHEG04000001.1"/>
</dbReference>
<protein>
    <submittedName>
        <fullName evidence="2">Uncharacterized protein</fullName>
    </submittedName>
</protein>
<name>A0A0C1NDZ9_9CYAN</name>
<dbReference type="Proteomes" id="UP000029738">
    <property type="component" value="Unassembled WGS sequence"/>
</dbReference>
<dbReference type="EMBL" id="JHEG04000001">
    <property type="protein sequence ID" value="KAF3887024.1"/>
    <property type="molecule type" value="Genomic_DNA"/>
</dbReference>
<reference evidence="2" key="1">
    <citation type="journal article" date="2015" name="Genome Announc.">
        <title>Draft Genome Sequence of Tolypothrix boutellei Strain VB521301.</title>
        <authorList>
            <person name="Chandrababunaidu M.M."/>
            <person name="Singh D."/>
            <person name="Sen D."/>
            <person name="Bhan S."/>
            <person name="Das S."/>
            <person name="Gupta A."/>
            <person name="Adhikary S.P."/>
            <person name="Tripathy S."/>
        </authorList>
    </citation>
    <scope>NUCLEOTIDE SEQUENCE</scope>
    <source>
        <strain evidence="2">VB521301</strain>
    </source>
</reference>
<dbReference type="EMBL" id="JHEG02000048">
    <property type="protein sequence ID" value="KIE10981.1"/>
    <property type="molecule type" value="Genomic_DNA"/>
</dbReference>
<comment type="caution">
    <text evidence="2">The sequence shown here is derived from an EMBL/GenBank/DDBJ whole genome shotgun (WGS) entry which is preliminary data.</text>
</comment>
<dbReference type="STRING" id="1479485.DA73_0221360"/>
<evidence type="ECO:0000313" key="3">
    <source>
        <dbReference type="Proteomes" id="UP000029738"/>
    </source>
</evidence>
<reference evidence="1" key="2">
    <citation type="submission" date="2019-11" db="EMBL/GenBank/DDBJ databases">
        <title>Improved Assembly of Tolypothrix boutellei genome.</title>
        <authorList>
            <person name="Sarangi A.N."/>
            <person name="Mukherjee M."/>
            <person name="Ghosh S."/>
            <person name="Singh D."/>
            <person name="Das A."/>
            <person name="Kant S."/>
            <person name="Prusty A."/>
            <person name="Tripathy S."/>
        </authorList>
    </citation>
    <scope>NUCLEOTIDE SEQUENCE</scope>
    <source>
        <strain evidence="1">VB521301</strain>
    </source>
</reference>
<sequence>MKAIKIMATIDEHGQLTLDRPLVSDKNSRVEVIVLIPEEVEIEENDKSKEEILEDFRQAWHEAMTGQIIPVAQLWEGLEDV</sequence>
<organism evidence="2">
    <name type="scientific">Tolypothrix bouteillei VB521301</name>
    <dbReference type="NCBI Taxonomy" id="1479485"/>
    <lineage>
        <taxon>Bacteria</taxon>
        <taxon>Bacillati</taxon>
        <taxon>Cyanobacteriota</taxon>
        <taxon>Cyanophyceae</taxon>
        <taxon>Nostocales</taxon>
        <taxon>Tolypothrichaceae</taxon>
        <taxon>Tolypothrix</taxon>
    </lineage>
</organism>